<proteinExistence type="inferred from homology"/>
<evidence type="ECO:0000256" key="1">
    <source>
        <dbReference type="ARBA" id="ARBA00005534"/>
    </source>
</evidence>
<evidence type="ECO:0000313" key="3">
    <source>
        <dbReference type="Proteomes" id="UP000030392"/>
    </source>
</evidence>
<dbReference type="PANTHER" id="PTHR30615">
    <property type="entry name" value="UNCHARACTERIZED PROTEIN YJBQ-RELATED"/>
    <property type="match status" value="1"/>
</dbReference>
<dbReference type="PANTHER" id="PTHR30615:SF8">
    <property type="entry name" value="UPF0047 PROTEIN C4A8.02C"/>
    <property type="match status" value="1"/>
</dbReference>
<dbReference type="InterPro" id="IPR035917">
    <property type="entry name" value="YjbQ-like_sf"/>
</dbReference>
<dbReference type="NCBIfam" id="TIGR00149">
    <property type="entry name" value="TIGR00149_YjbQ"/>
    <property type="match status" value="1"/>
</dbReference>
<reference evidence="3" key="1">
    <citation type="journal article" date="2014" name="Sci. Data">
        <title>Genomes of diverse isolates of the marine cyanobacterium Prochlorococcus.</title>
        <authorList>
            <person name="Biller S."/>
            <person name="Berube P."/>
            <person name="Thompson J."/>
            <person name="Kelly L."/>
            <person name="Roggensack S."/>
            <person name="Awad L."/>
            <person name="Roache-Johnson K."/>
            <person name="Ding H."/>
            <person name="Giovannoni S.J."/>
            <person name="Moore L.R."/>
            <person name="Chisholm S.W."/>
        </authorList>
    </citation>
    <scope>NUCLEOTIDE SEQUENCE [LARGE SCALE GENOMIC DNA]</scope>
    <source>
        <strain evidence="3">PAC1</strain>
    </source>
</reference>
<dbReference type="RefSeq" id="WP_036906889.1">
    <property type="nucleotide sequence ID" value="NZ_CP138967.1"/>
</dbReference>
<gene>
    <name evidence="2" type="ORF">EV03_1711</name>
</gene>
<protein>
    <recommendedName>
        <fullName evidence="4">Secondary thiamine-phosphate synthase enzyme</fullName>
    </recommendedName>
</protein>
<comment type="similarity">
    <text evidence="1">Belongs to the UPF0047 family.</text>
</comment>
<dbReference type="Gene3D" id="2.60.120.460">
    <property type="entry name" value="YjbQ-like"/>
    <property type="match status" value="1"/>
</dbReference>
<dbReference type="EMBL" id="JNAX01000015">
    <property type="protein sequence ID" value="KGG19329.1"/>
    <property type="molecule type" value="Genomic_DNA"/>
</dbReference>
<dbReference type="Pfam" id="PF01894">
    <property type="entry name" value="YjbQ"/>
    <property type="match status" value="1"/>
</dbReference>
<evidence type="ECO:0000313" key="2">
    <source>
        <dbReference type="EMBL" id="KGG19329.1"/>
    </source>
</evidence>
<dbReference type="PIRSF" id="PIRSF004681">
    <property type="entry name" value="UCP004681"/>
    <property type="match status" value="1"/>
</dbReference>
<sequence>MEQILSTIDFETKGQGFTDITKDINHWIKYKKLKKGILLIFLKHTSCSLIINENADINVLKDLSAYMNAIVPEEGVYPLNKNLKKIEYLHSEEGLDDMPAHIRTMLTSNNLSFSVVDGKLEIGLWQAIYIWEHRASNKSRSLQLHAIGDFDLN</sequence>
<dbReference type="SUPFAM" id="SSF111038">
    <property type="entry name" value="YjbQ-like"/>
    <property type="match status" value="1"/>
</dbReference>
<name>A0A0A2C3T9_PROMR</name>
<organism evidence="2 3">
    <name type="scientific">Prochlorococcus marinus str. PAC1</name>
    <dbReference type="NCBI Taxonomy" id="59924"/>
    <lineage>
        <taxon>Bacteria</taxon>
        <taxon>Bacillati</taxon>
        <taxon>Cyanobacteriota</taxon>
        <taxon>Cyanophyceae</taxon>
        <taxon>Synechococcales</taxon>
        <taxon>Prochlorococcaceae</taxon>
        <taxon>Prochlorococcus</taxon>
    </lineage>
</organism>
<dbReference type="InterPro" id="IPR001602">
    <property type="entry name" value="UPF0047_YjbQ-like"/>
</dbReference>
<evidence type="ECO:0008006" key="4">
    <source>
        <dbReference type="Google" id="ProtNLM"/>
    </source>
</evidence>
<dbReference type="Proteomes" id="UP000030392">
    <property type="component" value="Unassembled WGS sequence"/>
</dbReference>
<dbReference type="AlphaFoldDB" id="A0A0A2C3T9"/>
<comment type="caution">
    <text evidence="2">The sequence shown here is derived from an EMBL/GenBank/DDBJ whole genome shotgun (WGS) entry which is preliminary data.</text>
</comment>
<accession>A0A0A2C3T9</accession>